<feature type="domain" description="FAD-binding PCMH-type" evidence="13">
    <location>
        <begin position="466"/>
        <end position="651"/>
    </location>
</feature>
<keyword evidence="11" id="KW-0175">Coiled coil</keyword>
<evidence type="ECO:0000256" key="2">
    <source>
        <dbReference type="ARBA" id="ARBA00008000"/>
    </source>
</evidence>
<dbReference type="Gene3D" id="3.30.465.10">
    <property type="match status" value="1"/>
</dbReference>
<organism evidence="14 15">
    <name type="scientific">Phytophthora citrophthora</name>
    <dbReference type="NCBI Taxonomy" id="4793"/>
    <lineage>
        <taxon>Eukaryota</taxon>
        <taxon>Sar</taxon>
        <taxon>Stramenopiles</taxon>
        <taxon>Oomycota</taxon>
        <taxon>Peronosporomycetes</taxon>
        <taxon>Peronosporales</taxon>
        <taxon>Peronosporaceae</taxon>
        <taxon>Phytophthora</taxon>
    </lineage>
</organism>
<accession>A0AAD9GPS0</accession>
<feature type="binding site" evidence="9">
    <location>
        <begin position="570"/>
        <end position="576"/>
    </location>
    <ligand>
        <name>FAD</name>
        <dbReference type="ChEBI" id="CHEBI:57692"/>
    </ligand>
</feature>
<gene>
    <name evidence="14" type="ORF">P3T76_006233</name>
</gene>
<feature type="compositionally biased region" description="Basic and acidic residues" evidence="12">
    <location>
        <begin position="1046"/>
        <end position="1055"/>
    </location>
</feature>
<dbReference type="SUPFAM" id="SSF56176">
    <property type="entry name" value="FAD-binding/transporter-associated domain-like"/>
    <property type="match status" value="1"/>
</dbReference>
<sequence>MCVCMGTQSKMTGYCHGDVRWRNIAPVPPSYRRSNYWMLLDMDESWPSGKHTIDWNHPWKGQLLRFQHDLGVSEVQQRGSLDRNWMKIMARTDVIHCKLLTMNKAENEGSNMKQCVAEMEKWIADPSEMDYWIPATSLCNTVDAVAKWMFPDQAERFCFLQLTMASTHKRNEDMWMTYMNSFSIENPDKVARLFSTLTTQFRDRPMMQIPQAAQTFPSMEKIAATIQLQKAEKIFATGVSPARLLRWWRWTMLGIQFSTLRCSQEVPWEGGVLVLDTAYIRSNYIDLSLIRILDEAEKIPSTEKLAKNLQNSLLDKWVEEKITVEYLKRWNNHIPSSNVWVERYIQKLNKLSSKTTSSAVREWSHILERTDRSLLRTLPSLLPWAEKRLGLDADRGSPPSVTCAEELRLQNTLNEAGETYKQLLQFLHLASEEVGMKTSTTVEERVRHGHGQTCEDVFRLRHVRNVDRVPDAVVWPTSHEQVEILVQEVTQKFADYICIIPFGGGTNVTNALECNPKERRAIVSLDLGEMRRIVSVDRENMTAVVEAGITGLDLHERLRHRGLTLGHEPDSWEFSTLGGWVATRASGMKKNTYGNIEDLVVNITTVTPLGTMQKAANVPRSAMGPDMNQVMLGSEGIFGVHTLVTLRLREFPDVQVYDSLIFPSLEHGLAALKEITRAGCVPASLRLMDNTQFQLGQALKTSSTTNKFTAGVLDFAKKTYVTKIRGFDVNEMCAATVLLEGNSQEVAEQQKLIQTIGKRHAGMVGGEENGKRGYFFTYIIAYLRDFAMDYYFMSESFETAVPWTNARQLITDIKLAINSVAATRGVKIPPLIACRISQVYDTGVCVYVYYGINYFGVKEPMTLFHDTELAAVDAIVRNGGALSHHHGVGKHRLAWLPQAVSPPAIAAIQGIKTALDPTNVFAVTNLQPSKNVNEDTTVLKRLSGVGGRVQVLEMQRKQFTLNAPPQLSTFTDELNDYVDDEEEYEDVVGDSVDQLQGSADSEDDSSMLAEQLGNYLGGHAPVKSPDEDEKLLDLLQQRLFTPTDHNQVHFKESPRRKSSTTSSFEDFRLDRSSRQKSMDQEGQRALLDSLSKEPAKAPSLSPQRVAQMNTRFRMFEEKKARKLTAKRRETEENMEHLFAPEMNNKSRQLASRFPKFAERQKMVLAKKRQQRAKLDQQREKELTRDRAIDLQESVRTPCICSHGNTSRSENCVIGAQCDTSPSKVAQVGILGSSDGARHTQACLRFMTMCSKMNTSFVIQRKKDLMRRSLDDIIAFQEGKKQRQQARAAIEKAKEDKETTFTPQINAKSEKIYAALIRSGKLDSELSGRMFKPRKTPPVPPKLTFQPTISKKSKWLLKKKQQELEDEELDEDLSRPASPLPLDVFSRLQQLSHHRDTEALRRQRKREEEALKAKPPVEWNVVSYEASSRFILQGFDRPNALS</sequence>
<proteinExistence type="inferred from homology"/>
<dbReference type="Pfam" id="PF02913">
    <property type="entry name" value="FAD-oxidase_C"/>
    <property type="match status" value="1"/>
</dbReference>
<dbReference type="PROSITE" id="PS51387">
    <property type="entry name" value="FAD_PCMH"/>
    <property type="match status" value="1"/>
</dbReference>
<comment type="cofactor">
    <cofactor evidence="9">
        <name>FAD</name>
        <dbReference type="ChEBI" id="CHEBI:57692"/>
    </cofactor>
</comment>
<comment type="similarity">
    <text evidence="2">Belongs to the FAD-binding oxidoreductase/transferase type 4 family.</text>
</comment>
<dbReference type="EC" id="2.5.1.26" evidence="3"/>
<comment type="caution">
    <text evidence="14">The sequence shown here is derived from an EMBL/GenBank/DDBJ whole genome shotgun (WGS) entry which is preliminary data.</text>
</comment>
<dbReference type="InterPro" id="IPR016164">
    <property type="entry name" value="FAD-linked_Oxase-like_C"/>
</dbReference>
<evidence type="ECO:0000256" key="10">
    <source>
        <dbReference type="PIRSR" id="PIRSR625650-4"/>
    </source>
</evidence>
<reference evidence="14" key="1">
    <citation type="submission" date="2023-08" db="EMBL/GenBank/DDBJ databases">
        <title>Reference Genome Resource for the Citrus Pathogen Phytophthora citrophthora.</title>
        <authorList>
            <person name="Moller H."/>
            <person name="Coetzee B."/>
            <person name="Rose L.J."/>
            <person name="Van Niekerk J.M."/>
        </authorList>
    </citation>
    <scope>NUCLEOTIDE SEQUENCE</scope>
    <source>
        <strain evidence="14">STE-U-9442</strain>
    </source>
</reference>
<dbReference type="Gene3D" id="3.30.300.330">
    <property type="match status" value="1"/>
</dbReference>
<dbReference type="GO" id="GO:0008609">
    <property type="term" value="F:alkylglycerone-phosphate synthase activity"/>
    <property type="evidence" value="ECO:0007669"/>
    <property type="project" value="UniProtKB-EC"/>
</dbReference>
<dbReference type="InterPro" id="IPR006094">
    <property type="entry name" value="Oxid_FAD_bind_N"/>
</dbReference>
<dbReference type="PANTHER" id="PTHR46568:SF1">
    <property type="entry name" value="ALKYLDIHYDROXYACETONEPHOSPHATE SYNTHASE, PEROXISOMAL"/>
    <property type="match status" value="1"/>
</dbReference>
<evidence type="ECO:0000256" key="1">
    <source>
        <dbReference type="ARBA" id="ARBA00004670"/>
    </source>
</evidence>
<dbReference type="InterPro" id="IPR004113">
    <property type="entry name" value="FAD-bd_oxidored_4_C"/>
</dbReference>
<dbReference type="GO" id="GO:0071949">
    <property type="term" value="F:FAD binding"/>
    <property type="evidence" value="ECO:0007669"/>
    <property type="project" value="InterPro"/>
</dbReference>
<evidence type="ECO:0000256" key="9">
    <source>
        <dbReference type="PIRSR" id="PIRSR625650-3"/>
    </source>
</evidence>
<feature type="coiled-coil region" evidence="11">
    <location>
        <begin position="1157"/>
        <end position="1184"/>
    </location>
</feature>
<evidence type="ECO:0000256" key="3">
    <source>
        <dbReference type="ARBA" id="ARBA00012385"/>
    </source>
</evidence>
<feature type="site" description="Important for enzyme activity" evidence="10">
    <location>
        <position position="686"/>
    </location>
</feature>
<evidence type="ECO:0000256" key="5">
    <source>
        <dbReference type="ARBA" id="ARBA00022827"/>
    </source>
</evidence>
<feature type="binding site" evidence="9">
    <location>
        <begin position="583"/>
        <end position="586"/>
    </location>
    <ligand>
        <name>FAD</name>
        <dbReference type="ChEBI" id="CHEBI:57692"/>
    </ligand>
</feature>
<dbReference type="GO" id="GO:0005777">
    <property type="term" value="C:peroxisome"/>
    <property type="evidence" value="ECO:0007669"/>
    <property type="project" value="UniProtKB-ARBA"/>
</dbReference>
<evidence type="ECO:0000313" key="14">
    <source>
        <dbReference type="EMBL" id="KAK1942734.1"/>
    </source>
</evidence>
<feature type="binding site" evidence="8">
    <location>
        <position position="784"/>
    </location>
    <ligand>
        <name>substrate</name>
    </ligand>
</feature>
<dbReference type="InterPro" id="IPR016167">
    <property type="entry name" value="FAD-bd_PCMH_sub1"/>
</dbReference>
<dbReference type="Gene3D" id="3.30.70.3450">
    <property type="match status" value="1"/>
</dbReference>
<dbReference type="Gene3D" id="1.10.45.10">
    <property type="entry name" value="Vanillyl-alcohol Oxidase, Chain A, domain 4"/>
    <property type="match status" value="1"/>
</dbReference>
<comment type="pathway">
    <text evidence="1">Glycerolipid metabolism; ether lipid biosynthesis.</text>
</comment>
<dbReference type="Pfam" id="PF01565">
    <property type="entry name" value="FAD_binding_4"/>
    <property type="match status" value="1"/>
</dbReference>
<keyword evidence="5 9" id="KW-0274">FAD</keyword>
<dbReference type="InterPro" id="IPR016171">
    <property type="entry name" value="Vanillyl_alc_oxidase_C-sub2"/>
</dbReference>
<evidence type="ECO:0000256" key="12">
    <source>
        <dbReference type="SAM" id="MobiDB-lite"/>
    </source>
</evidence>
<dbReference type="InterPro" id="IPR025650">
    <property type="entry name" value="Alkyl-DHAP_Synthase"/>
</dbReference>
<evidence type="ECO:0000256" key="8">
    <source>
        <dbReference type="PIRSR" id="PIRSR625650-2"/>
    </source>
</evidence>
<evidence type="ECO:0000259" key="13">
    <source>
        <dbReference type="PROSITE" id="PS51387"/>
    </source>
</evidence>
<dbReference type="EMBL" id="JASMQC010000009">
    <property type="protein sequence ID" value="KAK1942734.1"/>
    <property type="molecule type" value="Genomic_DNA"/>
</dbReference>
<dbReference type="InterPro" id="IPR036318">
    <property type="entry name" value="FAD-bd_PCMH-like_sf"/>
</dbReference>
<keyword evidence="4" id="KW-0285">Flavoprotein</keyword>
<dbReference type="SUPFAM" id="SSF55103">
    <property type="entry name" value="FAD-linked oxidases, C-terminal domain"/>
    <property type="match status" value="1"/>
</dbReference>
<feature type="region of interest" description="Disordered" evidence="12">
    <location>
        <begin position="1043"/>
        <end position="1103"/>
    </location>
</feature>
<feature type="compositionally biased region" description="Basic and acidic residues" evidence="12">
    <location>
        <begin position="1065"/>
        <end position="1082"/>
    </location>
</feature>
<feature type="active site" description="Proton donor/acceptor" evidence="7">
    <location>
        <position position="847"/>
    </location>
</feature>
<evidence type="ECO:0000256" key="4">
    <source>
        <dbReference type="ARBA" id="ARBA00022630"/>
    </source>
</evidence>
<dbReference type="InterPro" id="IPR016166">
    <property type="entry name" value="FAD-bd_PCMH"/>
</dbReference>
<keyword evidence="15" id="KW-1185">Reference proteome</keyword>
<evidence type="ECO:0000313" key="15">
    <source>
        <dbReference type="Proteomes" id="UP001259832"/>
    </source>
</evidence>
<dbReference type="Gene3D" id="3.30.43.10">
    <property type="entry name" value="Uridine Diphospho-n-acetylenolpyruvylglucosamine Reductase, domain 2"/>
    <property type="match status" value="1"/>
</dbReference>
<dbReference type="Proteomes" id="UP001259832">
    <property type="component" value="Unassembled WGS sequence"/>
</dbReference>
<name>A0AAD9GPS0_9STRA</name>
<evidence type="ECO:0000256" key="6">
    <source>
        <dbReference type="ARBA" id="ARBA00031574"/>
    </source>
</evidence>
<evidence type="ECO:0000256" key="7">
    <source>
        <dbReference type="PIRSR" id="PIRSR625650-1"/>
    </source>
</evidence>
<protein>
    <recommendedName>
        <fullName evidence="3">alkylglycerone-phosphate synthase</fullName>
        <ecNumber evidence="3">2.5.1.26</ecNumber>
    </recommendedName>
    <alternativeName>
        <fullName evidence="6">Alkylglycerone-phosphate synthase</fullName>
    </alternativeName>
</protein>
<dbReference type="GO" id="GO:0008610">
    <property type="term" value="P:lipid biosynthetic process"/>
    <property type="evidence" value="ECO:0007669"/>
    <property type="project" value="InterPro"/>
</dbReference>
<evidence type="ECO:0000256" key="11">
    <source>
        <dbReference type="SAM" id="Coils"/>
    </source>
</evidence>
<dbReference type="PANTHER" id="PTHR46568">
    <property type="entry name" value="ALKYLDIHYDROXYACETONEPHOSPHATE SYNTHASE, PEROXISOMAL"/>
    <property type="match status" value="1"/>
</dbReference>
<dbReference type="InterPro" id="IPR016169">
    <property type="entry name" value="FAD-bd_PCMH_sub2"/>
</dbReference>